<reference evidence="1" key="2">
    <citation type="journal article" date="2015" name="Data Brief">
        <title>Shoot transcriptome of the giant reed, Arundo donax.</title>
        <authorList>
            <person name="Barrero R.A."/>
            <person name="Guerrero F.D."/>
            <person name="Moolhuijzen P."/>
            <person name="Goolsby J.A."/>
            <person name="Tidwell J."/>
            <person name="Bellgard S.E."/>
            <person name="Bellgard M.I."/>
        </authorList>
    </citation>
    <scope>NUCLEOTIDE SEQUENCE</scope>
    <source>
        <tissue evidence="1">Shoot tissue taken approximately 20 cm above the soil surface</tissue>
    </source>
</reference>
<sequence>MVHSSLYSLNDISSVMDNMYKTHPCLDMISNFFIKAWKLVSFHLNSKCCLRSLDVL</sequence>
<reference evidence="1" key="1">
    <citation type="submission" date="2014-09" db="EMBL/GenBank/DDBJ databases">
        <authorList>
            <person name="Magalhaes I.L.F."/>
            <person name="Oliveira U."/>
            <person name="Santos F.R."/>
            <person name="Vidigal T.H.D.A."/>
            <person name="Brescovit A.D."/>
            <person name="Santos A.J."/>
        </authorList>
    </citation>
    <scope>NUCLEOTIDE SEQUENCE</scope>
    <source>
        <tissue evidence="1">Shoot tissue taken approximately 20 cm above the soil surface</tissue>
    </source>
</reference>
<protein>
    <submittedName>
        <fullName evidence="1">Uncharacterized protein</fullName>
    </submittedName>
</protein>
<dbReference type="AlphaFoldDB" id="A0A0A8ZX56"/>
<proteinExistence type="predicted"/>
<accession>A0A0A8ZX56</accession>
<dbReference type="EMBL" id="GBRH01256550">
    <property type="protein sequence ID" value="JAD41345.1"/>
    <property type="molecule type" value="Transcribed_RNA"/>
</dbReference>
<evidence type="ECO:0000313" key="1">
    <source>
        <dbReference type="EMBL" id="JAD41345.1"/>
    </source>
</evidence>
<organism evidence="1">
    <name type="scientific">Arundo donax</name>
    <name type="common">Giant reed</name>
    <name type="synonym">Donax arundinaceus</name>
    <dbReference type="NCBI Taxonomy" id="35708"/>
    <lineage>
        <taxon>Eukaryota</taxon>
        <taxon>Viridiplantae</taxon>
        <taxon>Streptophyta</taxon>
        <taxon>Embryophyta</taxon>
        <taxon>Tracheophyta</taxon>
        <taxon>Spermatophyta</taxon>
        <taxon>Magnoliopsida</taxon>
        <taxon>Liliopsida</taxon>
        <taxon>Poales</taxon>
        <taxon>Poaceae</taxon>
        <taxon>PACMAD clade</taxon>
        <taxon>Arundinoideae</taxon>
        <taxon>Arundineae</taxon>
        <taxon>Arundo</taxon>
    </lineage>
</organism>
<name>A0A0A8ZX56_ARUDO</name>